<dbReference type="PANTHER" id="PTHR11777">
    <property type="entry name" value="ALANYL-TRNA SYNTHETASE"/>
    <property type="match status" value="1"/>
</dbReference>
<protein>
    <recommendedName>
        <fullName evidence="2">alanine--tRNA ligase</fullName>
        <ecNumber evidence="2">6.1.1.7</ecNumber>
    </recommendedName>
</protein>
<dbReference type="SUPFAM" id="SSF55681">
    <property type="entry name" value="Class II aaRS and biotin synthetases"/>
    <property type="match status" value="1"/>
</dbReference>
<dbReference type="GO" id="GO:0005524">
    <property type="term" value="F:ATP binding"/>
    <property type="evidence" value="ECO:0007669"/>
    <property type="project" value="UniProtKB-KW"/>
</dbReference>
<evidence type="ECO:0000256" key="3">
    <source>
        <dbReference type="ARBA" id="ARBA00022555"/>
    </source>
</evidence>
<dbReference type="InterPro" id="IPR018162">
    <property type="entry name" value="Ala-tRNA-ligase_IIc_anticod-bd"/>
</dbReference>
<dbReference type="SUPFAM" id="SSF101353">
    <property type="entry name" value="Putative anticodon-binding domain of alanyl-tRNA synthetase (AlaRS)"/>
    <property type="match status" value="1"/>
</dbReference>
<dbReference type="InterPro" id="IPR045864">
    <property type="entry name" value="aa-tRNA-synth_II/BPL/LPL"/>
</dbReference>
<keyword evidence="9" id="KW-0030">Aminoacyl-tRNA synthetase</keyword>
<comment type="caution">
    <text evidence="11">The sequence shown here is derived from an EMBL/GenBank/DDBJ whole genome shotgun (WGS) entry which is preliminary data.</text>
</comment>
<organism evidence="11">
    <name type="scientific">termite gut metagenome</name>
    <dbReference type="NCBI Taxonomy" id="433724"/>
    <lineage>
        <taxon>unclassified sequences</taxon>
        <taxon>metagenomes</taxon>
        <taxon>organismal metagenomes</taxon>
    </lineage>
</organism>
<keyword evidence="4 11" id="KW-0436">Ligase</keyword>
<gene>
    <name evidence="11" type="ORF">EZS27_038371</name>
</gene>
<dbReference type="Gene3D" id="3.30.930.10">
    <property type="entry name" value="Bira Bifunctional Protein, Domain 2"/>
    <property type="match status" value="1"/>
</dbReference>
<reference evidence="11" key="1">
    <citation type="submission" date="2019-03" db="EMBL/GenBank/DDBJ databases">
        <title>Single cell metagenomics reveals metabolic interactions within the superorganism composed of flagellate Streblomastix strix and complex community of Bacteroidetes bacteria on its surface.</title>
        <authorList>
            <person name="Treitli S.C."/>
            <person name="Kolisko M."/>
            <person name="Husnik F."/>
            <person name="Keeling P."/>
            <person name="Hampl V."/>
        </authorList>
    </citation>
    <scope>NUCLEOTIDE SEQUENCE</scope>
    <source>
        <strain evidence="11">STM</strain>
    </source>
</reference>
<evidence type="ECO:0000256" key="8">
    <source>
        <dbReference type="ARBA" id="ARBA00022917"/>
    </source>
</evidence>
<evidence type="ECO:0000256" key="4">
    <source>
        <dbReference type="ARBA" id="ARBA00022598"/>
    </source>
</evidence>
<keyword evidence="5" id="KW-0547">Nucleotide-binding</keyword>
<dbReference type="GO" id="GO:0002161">
    <property type="term" value="F:aminoacyl-tRNA deacylase activity"/>
    <property type="evidence" value="ECO:0007669"/>
    <property type="project" value="TreeGrafter"/>
</dbReference>
<dbReference type="InterPro" id="IPR018165">
    <property type="entry name" value="Ala-tRNA-synth_IIc_core"/>
</dbReference>
<feature type="domain" description="Alanyl-transfer RNA synthetases family profile" evidence="10">
    <location>
        <begin position="1"/>
        <end position="342"/>
    </location>
</feature>
<dbReference type="AlphaFoldDB" id="A0A5J4PLF4"/>
<dbReference type="GO" id="GO:0005737">
    <property type="term" value="C:cytoplasm"/>
    <property type="evidence" value="ECO:0007669"/>
    <property type="project" value="InterPro"/>
</dbReference>
<evidence type="ECO:0000256" key="7">
    <source>
        <dbReference type="ARBA" id="ARBA00022884"/>
    </source>
</evidence>
<evidence type="ECO:0000256" key="6">
    <source>
        <dbReference type="ARBA" id="ARBA00022840"/>
    </source>
</evidence>
<proteinExistence type="inferred from homology"/>
<dbReference type="EMBL" id="SNRY01007494">
    <property type="protein sequence ID" value="KAA6310305.1"/>
    <property type="molecule type" value="Genomic_DNA"/>
</dbReference>
<keyword evidence="7" id="KW-0694">RNA-binding</keyword>
<evidence type="ECO:0000256" key="2">
    <source>
        <dbReference type="ARBA" id="ARBA00013168"/>
    </source>
</evidence>
<sequence length="342" mass="38966">AIEWAWEYLVTVLKLNPERLYATVFEGSAEEGLERDEEAADVWVQFLPKKHIIDGSKHDNFWEMGDTGPCGPCSEIHIDLRSDAERAKTDGFLLVNQNHSQVIEIWNLVFMQYNRRTNGTLDELPAKVIDTGMGFERLCMALQGKTSNYDTDIFQPIIKEIARIVGKEYGVNLQNDVAMRVIADHIRTIAFSITDGQLPSNAKAGYVIRRILRRAVRYGYTFLGQKHAFMYKLLPVLIDNMGEAYPELMAQRGLVEKVVKEEEESFLRTLETGIRLLDKTMADAKTSGNQFVSGKDAFILYDTFGFPVDLTELILRENGMSIHLDEFNAEMQKQKERARNAA</sequence>
<dbReference type="InterPro" id="IPR050058">
    <property type="entry name" value="Ala-tRNA_ligase"/>
</dbReference>
<dbReference type="InterPro" id="IPR002318">
    <property type="entry name" value="Ala-tRNA-lgiase_IIc"/>
</dbReference>
<dbReference type="PROSITE" id="PS50860">
    <property type="entry name" value="AA_TRNA_LIGASE_II_ALA"/>
    <property type="match status" value="1"/>
</dbReference>
<dbReference type="GO" id="GO:0006419">
    <property type="term" value="P:alanyl-tRNA aminoacylation"/>
    <property type="evidence" value="ECO:0007669"/>
    <property type="project" value="InterPro"/>
</dbReference>
<dbReference type="GO" id="GO:0004813">
    <property type="term" value="F:alanine-tRNA ligase activity"/>
    <property type="evidence" value="ECO:0007669"/>
    <property type="project" value="UniProtKB-EC"/>
</dbReference>
<name>A0A5J4PLF4_9ZZZZ</name>
<accession>A0A5J4PLF4</accession>
<evidence type="ECO:0000259" key="10">
    <source>
        <dbReference type="PROSITE" id="PS50860"/>
    </source>
</evidence>
<comment type="similarity">
    <text evidence="1">Belongs to the class-II aminoacyl-tRNA synthetase family.</text>
</comment>
<dbReference type="EC" id="6.1.1.7" evidence="2"/>
<dbReference type="PANTHER" id="PTHR11777:SF9">
    <property type="entry name" value="ALANINE--TRNA LIGASE, CYTOPLASMIC"/>
    <property type="match status" value="1"/>
</dbReference>
<feature type="non-terminal residue" evidence="11">
    <location>
        <position position="342"/>
    </location>
</feature>
<dbReference type="GO" id="GO:0000049">
    <property type="term" value="F:tRNA binding"/>
    <property type="evidence" value="ECO:0007669"/>
    <property type="project" value="UniProtKB-KW"/>
</dbReference>
<evidence type="ECO:0000256" key="9">
    <source>
        <dbReference type="ARBA" id="ARBA00023146"/>
    </source>
</evidence>
<dbReference type="Pfam" id="PF01411">
    <property type="entry name" value="tRNA-synt_2c"/>
    <property type="match status" value="1"/>
</dbReference>
<evidence type="ECO:0000256" key="5">
    <source>
        <dbReference type="ARBA" id="ARBA00022741"/>
    </source>
</evidence>
<evidence type="ECO:0000256" key="1">
    <source>
        <dbReference type="ARBA" id="ARBA00008226"/>
    </source>
</evidence>
<dbReference type="PRINTS" id="PR00980">
    <property type="entry name" value="TRNASYNTHALA"/>
</dbReference>
<feature type="non-terminal residue" evidence="11">
    <location>
        <position position="1"/>
    </location>
</feature>
<evidence type="ECO:0000313" key="11">
    <source>
        <dbReference type="EMBL" id="KAA6310305.1"/>
    </source>
</evidence>
<keyword evidence="6" id="KW-0067">ATP-binding</keyword>
<keyword evidence="3" id="KW-0820">tRNA-binding</keyword>
<keyword evidence="8" id="KW-0648">Protein biosynthesis</keyword>
<dbReference type="InterPro" id="IPR018164">
    <property type="entry name" value="Ala-tRNA-synth_IIc_N"/>
</dbReference>